<reference evidence="1" key="1">
    <citation type="submission" date="2020-01" db="EMBL/GenBank/DDBJ databases">
        <title>Whole-genome analyses of novel actinobacteria.</title>
        <authorList>
            <person name="Sahin N."/>
        </authorList>
    </citation>
    <scope>NUCLEOTIDE SEQUENCE</scope>
    <source>
        <strain evidence="1">YC537</strain>
    </source>
</reference>
<dbReference type="InterPro" id="IPR036291">
    <property type="entry name" value="NAD(P)-bd_dom_sf"/>
</dbReference>
<dbReference type="EMBL" id="JAAAHS010000015">
    <property type="protein sequence ID" value="NBE50557.1"/>
    <property type="molecule type" value="Genomic_DNA"/>
</dbReference>
<keyword evidence="2" id="KW-1185">Reference proteome</keyword>
<proteinExistence type="predicted"/>
<accession>A0A964XKC4</accession>
<dbReference type="OrthoDB" id="9804774at2"/>
<organism evidence="1 2">
    <name type="scientific">Streptomyces boluensis</name>
    <dbReference type="NCBI Taxonomy" id="1775135"/>
    <lineage>
        <taxon>Bacteria</taxon>
        <taxon>Bacillati</taxon>
        <taxon>Actinomycetota</taxon>
        <taxon>Actinomycetes</taxon>
        <taxon>Kitasatosporales</taxon>
        <taxon>Streptomycetaceae</taxon>
        <taxon>Streptomyces</taxon>
    </lineage>
</organism>
<dbReference type="Gene3D" id="3.40.50.720">
    <property type="entry name" value="NAD(P)-binding Rossmann-like Domain"/>
    <property type="match status" value="1"/>
</dbReference>
<evidence type="ECO:0000313" key="2">
    <source>
        <dbReference type="Proteomes" id="UP000598297"/>
    </source>
</evidence>
<sequence length="64" mass="6277">MASPVDADTSSGQSAAGIPVARVGAPEDIANAVSFFVGEDAGFVSGQVQAAWAGLAVGRVDQSL</sequence>
<evidence type="ECO:0000313" key="1">
    <source>
        <dbReference type="EMBL" id="NBE50557.1"/>
    </source>
</evidence>
<dbReference type="AlphaFoldDB" id="A0A964XKC4"/>
<name>A0A964XKC4_9ACTN</name>
<protein>
    <recommendedName>
        <fullName evidence="3">Oxidoreductase</fullName>
    </recommendedName>
</protein>
<gene>
    <name evidence="1" type="ORF">GUY60_03775</name>
</gene>
<dbReference type="Proteomes" id="UP000598297">
    <property type="component" value="Unassembled WGS sequence"/>
</dbReference>
<comment type="caution">
    <text evidence="1">The sequence shown here is derived from an EMBL/GenBank/DDBJ whole genome shotgun (WGS) entry which is preliminary data.</text>
</comment>
<dbReference type="SUPFAM" id="SSF51735">
    <property type="entry name" value="NAD(P)-binding Rossmann-fold domains"/>
    <property type="match status" value="1"/>
</dbReference>
<evidence type="ECO:0008006" key="3">
    <source>
        <dbReference type="Google" id="ProtNLM"/>
    </source>
</evidence>